<evidence type="ECO:0000256" key="5">
    <source>
        <dbReference type="ARBA" id="ARBA00022989"/>
    </source>
</evidence>
<dbReference type="AlphaFoldDB" id="A0A127VD56"/>
<feature type="transmembrane region" description="Helical" evidence="7">
    <location>
        <begin position="89"/>
        <end position="111"/>
    </location>
</feature>
<dbReference type="PROSITE" id="PS50928">
    <property type="entry name" value="ABC_TM1"/>
    <property type="match status" value="1"/>
</dbReference>
<keyword evidence="5 7" id="KW-1133">Transmembrane helix</keyword>
<dbReference type="Proteomes" id="UP000071561">
    <property type="component" value="Chromosome"/>
</dbReference>
<feature type="transmembrane region" description="Helical" evidence="7">
    <location>
        <begin position="243"/>
        <end position="260"/>
    </location>
</feature>
<protein>
    <submittedName>
        <fullName evidence="9">Glycine/betaine ABC transporter</fullName>
    </submittedName>
</protein>
<dbReference type="OrthoDB" id="9801163at2"/>
<comment type="subcellular location">
    <subcellularLocation>
        <location evidence="1 7">Cell membrane</location>
        <topology evidence="1 7">Multi-pass membrane protein</topology>
    </subcellularLocation>
</comment>
<keyword evidence="10" id="KW-1185">Reference proteome</keyword>
<dbReference type="PANTHER" id="PTHR47737:SF1">
    <property type="entry name" value="GLYCINE BETAINE_PROLINE BETAINE TRANSPORT SYSTEM PERMEASE PROTEIN PROW"/>
    <property type="match status" value="1"/>
</dbReference>
<proteinExistence type="inferred from homology"/>
<feature type="transmembrane region" description="Helical" evidence="7">
    <location>
        <begin position="12"/>
        <end position="33"/>
    </location>
</feature>
<dbReference type="InterPro" id="IPR000515">
    <property type="entry name" value="MetI-like"/>
</dbReference>
<evidence type="ECO:0000313" key="10">
    <source>
        <dbReference type="Proteomes" id="UP000071561"/>
    </source>
</evidence>
<dbReference type="RefSeq" id="WP_068399855.1">
    <property type="nucleotide sequence ID" value="NZ_CP014504.1"/>
</dbReference>
<keyword evidence="3" id="KW-1003">Cell membrane</keyword>
<feature type="transmembrane region" description="Helical" evidence="7">
    <location>
        <begin position="212"/>
        <end position="231"/>
    </location>
</feature>
<evidence type="ECO:0000256" key="6">
    <source>
        <dbReference type="ARBA" id="ARBA00023136"/>
    </source>
</evidence>
<keyword evidence="4 7" id="KW-0812">Transmembrane</keyword>
<feature type="transmembrane region" description="Helical" evidence="7">
    <location>
        <begin position="39"/>
        <end position="58"/>
    </location>
</feature>
<dbReference type="GO" id="GO:0043190">
    <property type="term" value="C:ATP-binding cassette (ABC) transporter complex"/>
    <property type="evidence" value="ECO:0007669"/>
    <property type="project" value="TreeGrafter"/>
</dbReference>
<dbReference type="FunFam" id="1.10.3720.10:FF:000001">
    <property type="entry name" value="Glycine betaine ABC transporter, permease"/>
    <property type="match status" value="1"/>
</dbReference>
<dbReference type="CDD" id="cd06261">
    <property type="entry name" value="TM_PBP2"/>
    <property type="match status" value="1"/>
</dbReference>
<feature type="transmembrane region" description="Helical" evidence="7">
    <location>
        <begin position="65"/>
        <end position="83"/>
    </location>
</feature>
<evidence type="ECO:0000313" key="9">
    <source>
        <dbReference type="EMBL" id="AMP98858.1"/>
    </source>
</evidence>
<name>A0A127VD56_9SPHI</name>
<sequence length="276" mass="29811">MIHIGPYIEEFINWLTNNFGALFNIIKIIVISVVDSVEWILMFPPFYVIILLVAFLAWKRTGLGVTIFTILGLTLIWAMGYWGQTMATLALILSAAFIALLIGVPMGIWAAKNPLAGKIMRPILDLMQTMPAFVYLIPAVLFFGLGKVPGAFATIIFAMPPAVRLTTLGISQVPKEIVEATRSFGATPRQLLFKVELPLALPTILAGVNQTIMMALSMVVISAMIAAGGLGEVVLKGITQLKIGLGFEGGIAVVILAIILDRITQSFGNTKKKNIA</sequence>
<evidence type="ECO:0000256" key="1">
    <source>
        <dbReference type="ARBA" id="ARBA00004651"/>
    </source>
</evidence>
<evidence type="ECO:0000256" key="3">
    <source>
        <dbReference type="ARBA" id="ARBA00022475"/>
    </source>
</evidence>
<keyword evidence="2 7" id="KW-0813">Transport</keyword>
<feature type="transmembrane region" description="Helical" evidence="7">
    <location>
        <begin position="132"/>
        <end position="159"/>
    </location>
</feature>
<dbReference type="GO" id="GO:0005275">
    <property type="term" value="F:amine transmembrane transporter activity"/>
    <property type="evidence" value="ECO:0007669"/>
    <property type="project" value="TreeGrafter"/>
</dbReference>
<feature type="domain" description="ABC transmembrane type-1" evidence="8">
    <location>
        <begin position="85"/>
        <end position="264"/>
    </location>
</feature>
<accession>A0A127VD56</accession>
<dbReference type="PATRIC" id="fig|188932.3.peg.2042"/>
<organism evidence="9 10">
    <name type="scientific">Pedobacter cryoconitis</name>
    <dbReference type="NCBI Taxonomy" id="188932"/>
    <lineage>
        <taxon>Bacteria</taxon>
        <taxon>Pseudomonadati</taxon>
        <taxon>Bacteroidota</taxon>
        <taxon>Sphingobacteriia</taxon>
        <taxon>Sphingobacteriales</taxon>
        <taxon>Sphingobacteriaceae</taxon>
        <taxon>Pedobacter</taxon>
    </lineage>
</organism>
<dbReference type="Pfam" id="PF00528">
    <property type="entry name" value="BPD_transp_1"/>
    <property type="match status" value="1"/>
</dbReference>
<gene>
    <name evidence="9" type="ORF">AY601_1952</name>
</gene>
<evidence type="ECO:0000256" key="2">
    <source>
        <dbReference type="ARBA" id="ARBA00022448"/>
    </source>
</evidence>
<reference evidence="9 10" key="1">
    <citation type="submission" date="2016-03" db="EMBL/GenBank/DDBJ databases">
        <title>Complete genome sequence of Pedobacter cryoconitis PAMC 27485.</title>
        <authorList>
            <person name="Lee J."/>
            <person name="Kim O.-S."/>
        </authorList>
    </citation>
    <scope>NUCLEOTIDE SEQUENCE [LARGE SCALE GENOMIC DNA]</scope>
    <source>
        <strain evidence="9 10">PAMC 27485</strain>
    </source>
</reference>
<comment type="similarity">
    <text evidence="7">Belongs to the binding-protein-dependent transport system permease family.</text>
</comment>
<keyword evidence="6 7" id="KW-0472">Membrane</keyword>
<dbReference type="GO" id="GO:0015226">
    <property type="term" value="F:carnitine transmembrane transporter activity"/>
    <property type="evidence" value="ECO:0007669"/>
    <property type="project" value="TreeGrafter"/>
</dbReference>
<evidence type="ECO:0000259" key="8">
    <source>
        <dbReference type="PROSITE" id="PS50928"/>
    </source>
</evidence>
<dbReference type="GO" id="GO:0015871">
    <property type="term" value="P:choline transport"/>
    <property type="evidence" value="ECO:0007669"/>
    <property type="project" value="TreeGrafter"/>
</dbReference>
<dbReference type="KEGG" id="pcm:AY601_1952"/>
<dbReference type="SUPFAM" id="SSF161098">
    <property type="entry name" value="MetI-like"/>
    <property type="match status" value="1"/>
</dbReference>
<dbReference type="EMBL" id="CP014504">
    <property type="protein sequence ID" value="AMP98858.1"/>
    <property type="molecule type" value="Genomic_DNA"/>
</dbReference>
<evidence type="ECO:0000256" key="7">
    <source>
        <dbReference type="RuleBase" id="RU363032"/>
    </source>
</evidence>
<evidence type="ECO:0000256" key="4">
    <source>
        <dbReference type="ARBA" id="ARBA00022692"/>
    </source>
</evidence>
<dbReference type="Gene3D" id="1.10.3720.10">
    <property type="entry name" value="MetI-like"/>
    <property type="match status" value="1"/>
</dbReference>
<dbReference type="PANTHER" id="PTHR47737">
    <property type="entry name" value="GLYCINE BETAINE/PROLINE BETAINE TRANSPORT SYSTEM PERMEASE PROTEIN PROW"/>
    <property type="match status" value="1"/>
</dbReference>
<dbReference type="InterPro" id="IPR035906">
    <property type="entry name" value="MetI-like_sf"/>
</dbReference>
<dbReference type="GO" id="GO:0031460">
    <property type="term" value="P:glycine betaine transport"/>
    <property type="evidence" value="ECO:0007669"/>
    <property type="project" value="TreeGrafter"/>
</dbReference>